<dbReference type="PANTHER" id="PTHR21011">
    <property type="entry name" value="MITOCHONDRIAL 28S RIBOSOMAL PROTEIN S6"/>
    <property type="match status" value="1"/>
</dbReference>
<evidence type="ECO:0000256" key="4">
    <source>
        <dbReference type="ARBA" id="ARBA00022980"/>
    </source>
</evidence>
<dbReference type="InterPro" id="IPR035980">
    <property type="entry name" value="Ribosomal_bS6_sf"/>
</dbReference>
<dbReference type="CDD" id="cd00473">
    <property type="entry name" value="bS6"/>
    <property type="match status" value="1"/>
</dbReference>
<proteinExistence type="inferred from homology"/>
<gene>
    <name evidence="7" type="ORF">VNO80_29414</name>
</gene>
<dbReference type="NCBIfam" id="TIGR00166">
    <property type="entry name" value="S6"/>
    <property type="match status" value="1"/>
</dbReference>
<dbReference type="InterPro" id="IPR014717">
    <property type="entry name" value="Transl_elong_EF1B/ribsomal_bS6"/>
</dbReference>
<dbReference type="PANTHER" id="PTHR21011:SF1">
    <property type="entry name" value="SMALL RIBOSOMAL SUBUNIT PROTEIN BS6M"/>
    <property type="match status" value="1"/>
</dbReference>
<evidence type="ECO:0000313" key="7">
    <source>
        <dbReference type="EMBL" id="KAK7332659.1"/>
    </source>
</evidence>
<dbReference type="AlphaFoldDB" id="A0AAN9QEV9"/>
<dbReference type="GO" id="GO:0006412">
    <property type="term" value="P:translation"/>
    <property type="evidence" value="ECO:0007669"/>
    <property type="project" value="InterPro"/>
</dbReference>
<evidence type="ECO:0000256" key="1">
    <source>
        <dbReference type="ARBA" id="ARBA00009512"/>
    </source>
</evidence>
<dbReference type="HAMAP" id="MF_00360">
    <property type="entry name" value="Ribosomal_bS6"/>
    <property type="match status" value="1"/>
</dbReference>
<reference evidence="7 8" key="1">
    <citation type="submission" date="2024-01" db="EMBL/GenBank/DDBJ databases">
        <title>The genomes of 5 underutilized Papilionoideae crops provide insights into root nodulation and disease resistanc.</title>
        <authorList>
            <person name="Jiang F."/>
        </authorList>
    </citation>
    <scope>NUCLEOTIDE SEQUENCE [LARGE SCALE GENOMIC DNA]</scope>
    <source>
        <strain evidence="7">JINMINGXINNONG_FW02</strain>
        <tissue evidence="7">Leaves</tissue>
    </source>
</reference>
<dbReference type="InterPro" id="IPR020814">
    <property type="entry name" value="Ribosomal_S6_plastid/chlpt"/>
</dbReference>
<keyword evidence="2" id="KW-0699">rRNA-binding</keyword>
<dbReference type="InterPro" id="IPR000529">
    <property type="entry name" value="Ribosomal_bS6"/>
</dbReference>
<dbReference type="Proteomes" id="UP001374584">
    <property type="component" value="Unassembled WGS sequence"/>
</dbReference>
<keyword evidence="8" id="KW-1185">Reference proteome</keyword>
<dbReference type="InterPro" id="IPR020815">
    <property type="entry name" value="Ribosomal_bS6_CS"/>
</dbReference>
<evidence type="ECO:0000256" key="3">
    <source>
        <dbReference type="ARBA" id="ARBA00022884"/>
    </source>
</evidence>
<dbReference type="EMBL" id="JAYMYR010000011">
    <property type="protein sequence ID" value="KAK7332659.1"/>
    <property type="molecule type" value="Genomic_DNA"/>
</dbReference>
<dbReference type="GO" id="GO:0003735">
    <property type="term" value="F:structural constituent of ribosome"/>
    <property type="evidence" value="ECO:0007669"/>
    <property type="project" value="InterPro"/>
</dbReference>
<feature type="compositionally biased region" description="Acidic residues" evidence="6">
    <location>
        <begin position="264"/>
        <end position="303"/>
    </location>
</feature>
<evidence type="ECO:0000256" key="6">
    <source>
        <dbReference type="SAM" id="MobiDB-lite"/>
    </source>
</evidence>
<dbReference type="GO" id="GO:0015935">
    <property type="term" value="C:small ribosomal subunit"/>
    <property type="evidence" value="ECO:0007669"/>
    <property type="project" value="TreeGrafter"/>
</dbReference>
<keyword evidence="4" id="KW-0689">Ribosomal protein</keyword>
<protein>
    <recommendedName>
        <fullName evidence="9">Ribosomal protein S6</fullName>
    </recommendedName>
</protein>
<dbReference type="SUPFAM" id="SSF54995">
    <property type="entry name" value="Ribosomal protein S6"/>
    <property type="match status" value="1"/>
</dbReference>
<comment type="caution">
    <text evidence="7">The sequence shown here is derived from an EMBL/GenBank/DDBJ whole genome shotgun (WGS) entry which is preliminary data.</text>
</comment>
<accession>A0AAN9QEV9</accession>
<evidence type="ECO:0000256" key="2">
    <source>
        <dbReference type="ARBA" id="ARBA00022730"/>
    </source>
</evidence>
<name>A0AAN9QEV9_PHACN</name>
<evidence type="ECO:0000313" key="8">
    <source>
        <dbReference type="Proteomes" id="UP001374584"/>
    </source>
</evidence>
<feature type="compositionally biased region" description="Basic and acidic residues" evidence="6">
    <location>
        <begin position="315"/>
        <end position="329"/>
    </location>
</feature>
<feature type="region of interest" description="Disordered" evidence="6">
    <location>
        <begin position="263"/>
        <end position="329"/>
    </location>
</feature>
<dbReference type="GO" id="GO:0005737">
    <property type="term" value="C:cytoplasm"/>
    <property type="evidence" value="ECO:0007669"/>
    <property type="project" value="UniProtKB-ARBA"/>
</dbReference>
<comment type="similarity">
    <text evidence="1">Belongs to the bacterial ribosomal protein bS6 family.</text>
</comment>
<dbReference type="FunFam" id="3.30.70.60:FF:000002">
    <property type="entry name" value="30S ribosomal protein S6"/>
    <property type="match status" value="1"/>
</dbReference>
<organism evidence="7 8">
    <name type="scientific">Phaseolus coccineus</name>
    <name type="common">Scarlet runner bean</name>
    <name type="synonym">Phaseolus multiflorus</name>
    <dbReference type="NCBI Taxonomy" id="3886"/>
    <lineage>
        <taxon>Eukaryota</taxon>
        <taxon>Viridiplantae</taxon>
        <taxon>Streptophyta</taxon>
        <taxon>Embryophyta</taxon>
        <taxon>Tracheophyta</taxon>
        <taxon>Spermatophyta</taxon>
        <taxon>Magnoliopsida</taxon>
        <taxon>eudicotyledons</taxon>
        <taxon>Gunneridae</taxon>
        <taxon>Pentapetalae</taxon>
        <taxon>rosids</taxon>
        <taxon>fabids</taxon>
        <taxon>Fabales</taxon>
        <taxon>Fabaceae</taxon>
        <taxon>Papilionoideae</taxon>
        <taxon>50 kb inversion clade</taxon>
        <taxon>NPAAA clade</taxon>
        <taxon>indigoferoid/millettioid clade</taxon>
        <taxon>Phaseoleae</taxon>
        <taxon>Phaseolus</taxon>
    </lineage>
</organism>
<dbReference type="PROSITE" id="PS01048">
    <property type="entry name" value="RIBOSOMAL_S6"/>
    <property type="match status" value="1"/>
</dbReference>
<evidence type="ECO:0000256" key="5">
    <source>
        <dbReference type="ARBA" id="ARBA00023274"/>
    </source>
</evidence>
<dbReference type="Pfam" id="PF01250">
    <property type="entry name" value="Ribosomal_S6"/>
    <property type="match status" value="1"/>
</dbReference>
<sequence length="329" mass="37986">MCVIHLSLSMDANSLLQGSSLAPSYPLPKLSKTTMTTTNCVRFNFNHNPCVIFANGYPTSSSLLPFSIHNKPSKSASLIVSARKKDKKYDTHSSVPQPDESTGFFPEAILLKKRSVEEEGKLLPEFEDAEERELFETLMLELESDMNAEILRHYEIMYLIHEKHEDEVAAVNQKIQDFMREKKGQVWRVNDWGMRRLAYKIKKANKAHYMLMNFELDAKYINNLKTLLDQDERVIRHLVIKRDEAITEDCPPPPEFHTLRANADDIEDEEFDEEYDDDWDGEDEVDGDDDGIIYVDGDEDEDMDSRNETSANVRLAEETRELRAENVGR</sequence>
<dbReference type="GO" id="GO:0070181">
    <property type="term" value="F:small ribosomal subunit rRNA binding"/>
    <property type="evidence" value="ECO:0007669"/>
    <property type="project" value="TreeGrafter"/>
</dbReference>
<keyword evidence="5" id="KW-0687">Ribonucleoprotein</keyword>
<keyword evidence="3" id="KW-0694">RNA-binding</keyword>
<evidence type="ECO:0008006" key="9">
    <source>
        <dbReference type="Google" id="ProtNLM"/>
    </source>
</evidence>
<dbReference type="Gene3D" id="3.30.70.60">
    <property type="match status" value="1"/>
</dbReference>